<dbReference type="AlphaFoldDB" id="A0A5B7E8J7"/>
<evidence type="ECO:0000313" key="2">
    <source>
        <dbReference type="Proteomes" id="UP000324222"/>
    </source>
</evidence>
<proteinExistence type="predicted"/>
<sequence length="109" mass="12368">MAISKSASKSVCNTTMPIFFNVETNTSRPMQGKTFKRYWLLDACYRVPSHDVMEYLSAHWPKPSSCQDQFGYRIFGYGVAISAPIGRDSRGLSVVETGFHFYLCLRKAL</sequence>
<gene>
    <name evidence="1" type="ORF">E2C01_022898</name>
</gene>
<accession>A0A5B7E8J7</accession>
<evidence type="ECO:0000313" key="1">
    <source>
        <dbReference type="EMBL" id="MPC29655.1"/>
    </source>
</evidence>
<keyword evidence="2" id="KW-1185">Reference proteome</keyword>
<protein>
    <submittedName>
        <fullName evidence="1">Uncharacterized protein</fullName>
    </submittedName>
</protein>
<dbReference type="EMBL" id="VSRR010002111">
    <property type="protein sequence ID" value="MPC29655.1"/>
    <property type="molecule type" value="Genomic_DNA"/>
</dbReference>
<dbReference type="Proteomes" id="UP000324222">
    <property type="component" value="Unassembled WGS sequence"/>
</dbReference>
<reference evidence="1 2" key="1">
    <citation type="submission" date="2019-05" db="EMBL/GenBank/DDBJ databases">
        <title>Another draft genome of Portunus trituberculatus and its Hox gene families provides insights of decapod evolution.</title>
        <authorList>
            <person name="Jeong J.-H."/>
            <person name="Song I."/>
            <person name="Kim S."/>
            <person name="Choi T."/>
            <person name="Kim D."/>
            <person name="Ryu S."/>
            <person name="Kim W."/>
        </authorList>
    </citation>
    <scope>NUCLEOTIDE SEQUENCE [LARGE SCALE GENOMIC DNA]</scope>
    <source>
        <tissue evidence="1">Muscle</tissue>
    </source>
</reference>
<name>A0A5B7E8J7_PORTR</name>
<comment type="caution">
    <text evidence="1">The sequence shown here is derived from an EMBL/GenBank/DDBJ whole genome shotgun (WGS) entry which is preliminary data.</text>
</comment>
<organism evidence="1 2">
    <name type="scientific">Portunus trituberculatus</name>
    <name type="common">Swimming crab</name>
    <name type="synonym">Neptunus trituberculatus</name>
    <dbReference type="NCBI Taxonomy" id="210409"/>
    <lineage>
        <taxon>Eukaryota</taxon>
        <taxon>Metazoa</taxon>
        <taxon>Ecdysozoa</taxon>
        <taxon>Arthropoda</taxon>
        <taxon>Crustacea</taxon>
        <taxon>Multicrustacea</taxon>
        <taxon>Malacostraca</taxon>
        <taxon>Eumalacostraca</taxon>
        <taxon>Eucarida</taxon>
        <taxon>Decapoda</taxon>
        <taxon>Pleocyemata</taxon>
        <taxon>Brachyura</taxon>
        <taxon>Eubrachyura</taxon>
        <taxon>Portunoidea</taxon>
        <taxon>Portunidae</taxon>
        <taxon>Portuninae</taxon>
        <taxon>Portunus</taxon>
    </lineage>
</organism>